<dbReference type="PANTHER" id="PTHR42686">
    <property type="entry name" value="GH17980P-RELATED"/>
    <property type="match status" value="1"/>
</dbReference>
<dbReference type="Proteomes" id="UP000827092">
    <property type="component" value="Unassembled WGS sequence"/>
</dbReference>
<dbReference type="GO" id="GO:0010349">
    <property type="term" value="F:L-galactose dehydrogenase activity"/>
    <property type="evidence" value="ECO:0007669"/>
    <property type="project" value="InterPro"/>
</dbReference>
<dbReference type="InterPro" id="IPR023210">
    <property type="entry name" value="NADP_OxRdtase_dom"/>
</dbReference>
<dbReference type="Gene3D" id="3.20.20.100">
    <property type="entry name" value="NADP-dependent oxidoreductase domain"/>
    <property type="match status" value="1"/>
</dbReference>
<organism evidence="2 3">
    <name type="scientific">Oedothorax gibbosus</name>
    <dbReference type="NCBI Taxonomy" id="931172"/>
    <lineage>
        <taxon>Eukaryota</taxon>
        <taxon>Metazoa</taxon>
        <taxon>Ecdysozoa</taxon>
        <taxon>Arthropoda</taxon>
        <taxon>Chelicerata</taxon>
        <taxon>Arachnida</taxon>
        <taxon>Araneae</taxon>
        <taxon>Araneomorphae</taxon>
        <taxon>Entelegynae</taxon>
        <taxon>Araneoidea</taxon>
        <taxon>Linyphiidae</taxon>
        <taxon>Erigoninae</taxon>
        <taxon>Oedothorax</taxon>
    </lineage>
</organism>
<dbReference type="GO" id="GO:0005829">
    <property type="term" value="C:cytosol"/>
    <property type="evidence" value="ECO:0007669"/>
    <property type="project" value="TreeGrafter"/>
</dbReference>
<evidence type="ECO:0000259" key="1">
    <source>
        <dbReference type="Pfam" id="PF00248"/>
    </source>
</evidence>
<dbReference type="SUPFAM" id="SSF51430">
    <property type="entry name" value="NAD(P)-linked oxidoreductase"/>
    <property type="match status" value="1"/>
</dbReference>
<feature type="domain" description="NADP-dependent oxidoreductase" evidence="1">
    <location>
        <begin position="15"/>
        <end position="297"/>
    </location>
</feature>
<dbReference type="Pfam" id="PF00248">
    <property type="entry name" value="Aldo_ket_red"/>
    <property type="match status" value="1"/>
</dbReference>
<name>A0AAV6UPH4_9ARAC</name>
<dbReference type="AlphaFoldDB" id="A0AAV6UPH4"/>
<evidence type="ECO:0000313" key="2">
    <source>
        <dbReference type="EMBL" id="KAG8185619.1"/>
    </source>
</evidence>
<dbReference type="InterPro" id="IPR036812">
    <property type="entry name" value="NAD(P)_OxRdtase_dom_sf"/>
</dbReference>
<proteinExistence type="predicted"/>
<comment type="caution">
    <text evidence="2">The sequence shown here is derived from an EMBL/GenBank/DDBJ whole genome shotgun (WGS) entry which is preliminary data.</text>
</comment>
<dbReference type="CDD" id="cd19163">
    <property type="entry name" value="AKR_galDH"/>
    <property type="match status" value="1"/>
</dbReference>
<sequence length="333" mass="37739">MKYTDFGKTGLRVSKLGFGGAELALCYGTANEDKAVELVIKAIKSGINYIDTAPFYGFGKAEIVVGKALKHIPRHVYYLATKVGRYGPDLETLFDFSAERTLKSVQESFDRLGVDYIDILQVHDIEFAKSTDIIINETLPLLQKLKDMKKIKYIGITGYSLNVLKEVLEKSRVEIDVVLSYCRCTLFDDTLKEFLPVFKARNVAIINAAVLGMGLLTNNGPPAWHPAGSEVKEICKQAAKYCQEQNVNISKLAAYYSFSQPDINIHLIGMECDELLEANLLSLHKELTEHEKNVMEHIINIYFKNISVKHWENKEVTQYWKKIENLRNSEETS</sequence>
<dbReference type="InterPro" id="IPR020471">
    <property type="entry name" value="AKR"/>
</dbReference>
<dbReference type="EMBL" id="JAFNEN010000329">
    <property type="protein sequence ID" value="KAG8185619.1"/>
    <property type="molecule type" value="Genomic_DNA"/>
</dbReference>
<evidence type="ECO:0000313" key="3">
    <source>
        <dbReference type="Proteomes" id="UP000827092"/>
    </source>
</evidence>
<dbReference type="FunFam" id="3.20.20.100:FF:000011">
    <property type="entry name" value="Aldo/keto reductase"/>
    <property type="match status" value="1"/>
</dbReference>
<accession>A0AAV6UPH4</accession>
<protein>
    <recommendedName>
        <fullName evidence="1">NADP-dependent oxidoreductase domain-containing protein</fullName>
    </recommendedName>
</protein>
<dbReference type="InterPro" id="IPR044479">
    <property type="entry name" value="LGALDH-like"/>
</dbReference>
<dbReference type="PANTHER" id="PTHR42686:SF1">
    <property type="entry name" value="GH17980P-RELATED"/>
    <property type="match status" value="1"/>
</dbReference>
<gene>
    <name evidence="2" type="ORF">JTE90_026083</name>
</gene>
<keyword evidence="3" id="KW-1185">Reference proteome</keyword>
<reference evidence="2 3" key="1">
    <citation type="journal article" date="2022" name="Nat. Ecol. Evol.">
        <title>A masculinizing supergene underlies an exaggerated male reproductive morph in a spider.</title>
        <authorList>
            <person name="Hendrickx F."/>
            <person name="De Corte Z."/>
            <person name="Sonet G."/>
            <person name="Van Belleghem S.M."/>
            <person name="Kostlbacher S."/>
            <person name="Vangestel C."/>
        </authorList>
    </citation>
    <scope>NUCLEOTIDE SEQUENCE [LARGE SCALE GENOMIC DNA]</scope>
    <source>
        <strain evidence="2">W744_W776</strain>
    </source>
</reference>